<evidence type="ECO:0000256" key="1">
    <source>
        <dbReference type="ARBA" id="ARBA00023125"/>
    </source>
</evidence>
<dbReference type="GO" id="GO:0003700">
    <property type="term" value="F:DNA-binding transcription factor activity"/>
    <property type="evidence" value="ECO:0007669"/>
    <property type="project" value="TreeGrafter"/>
</dbReference>
<dbReference type="GO" id="GO:0000976">
    <property type="term" value="F:transcription cis-regulatory region binding"/>
    <property type="evidence" value="ECO:0007669"/>
    <property type="project" value="TreeGrafter"/>
</dbReference>
<dbReference type="Pfam" id="PF17929">
    <property type="entry name" value="TetR_C_34"/>
    <property type="match status" value="1"/>
</dbReference>
<feature type="domain" description="HTH tetR-type" evidence="3">
    <location>
        <begin position="13"/>
        <end position="73"/>
    </location>
</feature>
<feature type="DNA-binding region" description="H-T-H motif" evidence="2">
    <location>
        <begin position="36"/>
        <end position="55"/>
    </location>
</feature>
<dbReference type="InterPro" id="IPR041483">
    <property type="entry name" value="TetR_C_34"/>
</dbReference>
<dbReference type="InterPro" id="IPR050109">
    <property type="entry name" value="HTH-type_TetR-like_transc_reg"/>
</dbReference>
<keyword evidence="5" id="KW-1185">Reference proteome</keyword>
<dbReference type="Pfam" id="PF00440">
    <property type="entry name" value="TetR_N"/>
    <property type="match status" value="1"/>
</dbReference>
<dbReference type="KEGG" id="ami:Amir_3333"/>
<dbReference type="InterPro" id="IPR001647">
    <property type="entry name" value="HTH_TetR"/>
</dbReference>
<sequence length="227" mass="24311">MTFQRARSEEQREVRRQAILDTAAAMLAELPVAEISLNELSRRIGLAKSNVLRYFETREAVLLELLNRFLREWLAAIAEELGDPAPDAPAQERAARLAEVLSRSLADRPVLCDLFGAQGSVLEQNVSAEVIARHKRASLATLADATALVRGHVPELGGSAEAYCLQVLVLAGALSAYVPPPASLLAAYRADPTIPVLHAHGSPETTTLHDLLGGAIAMTTTGALPRP</sequence>
<name>C6W9M1_ACTMD</name>
<proteinExistence type="predicted"/>
<evidence type="ECO:0000313" key="4">
    <source>
        <dbReference type="EMBL" id="ACU37238.1"/>
    </source>
</evidence>
<keyword evidence="1 2" id="KW-0238">DNA-binding</keyword>
<evidence type="ECO:0000256" key="2">
    <source>
        <dbReference type="PROSITE-ProRule" id="PRU00335"/>
    </source>
</evidence>
<protein>
    <submittedName>
        <fullName evidence="4">Transcriptional regulator, TetR family</fullName>
    </submittedName>
</protein>
<organism evidence="4 5">
    <name type="scientific">Actinosynnema mirum (strain ATCC 29888 / DSM 43827 / JCM 3225 / NBRC 14064 / NCIMB 13271 / NRRL B-12336 / IMRU 3971 / 101)</name>
    <dbReference type="NCBI Taxonomy" id="446462"/>
    <lineage>
        <taxon>Bacteria</taxon>
        <taxon>Bacillati</taxon>
        <taxon>Actinomycetota</taxon>
        <taxon>Actinomycetes</taxon>
        <taxon>Pseudonocardiales</taxon>
        <taxon>Pseudonocardiaceae</taxon>
        <taxon>Actinosynnema</taxon>
    </lineage>
</organism>
<dbReference type="Gene3D" id="1.10.357.10">
    <property type="entry name" value="Tetracycline Repressor, domain 2"/>
    <property type="match status" value="1"/>
</dbReference>
<dbReference type="PANTHER" id="PTHR30055">
    <property type="entry name" value="HTH-TYPE TRANSCRIPTIONAL REGULATOR RUTR"/>
    <property type="match status" value="1"/>
</dbReference>
<dbReference type="RefSeq" id="WP_015802126.1">
    <property type="nucleotide sequence ID" value="NC_013093.1"/>
</dbReference>
<gene>
    <name evidence="4" type="ordered locus">Amir_3333</name>
</gene>
<dbReference type="Proteomes" id="UP000002213">
    <property type="component" value="Chromosome"/>
</dbReference>
<dbReference type="eggNOG" id="COG1309">
    <property type="taxonomic scope" value="Bacteria"/>
</dbReference>
<dbReference type="STRING" id="446462.Amir_3333"/>
<evidence type="ECO:0000313" key="5">
    <source>
        <dbReference type="Proteomes" id="UP000002213"/>
    </source>
</evidence>
<reference evidence="4 5" key="1">
    <citation type="journal article" date="2009" name="Stand. Genomic Sci.">
        <title>Complete genome sequence of Actinosynnema mirum type strain (101).</title>
        <authorList>
            <person name="Land M."/>
            <person name="Lapidus A."/>
            <person name="Mayilraj S."/>
            <person name="Chen F."/>
            <person name="Copeland A."/>
            <person name="Del Rio T.G."/>
            <person name="Nolan M."/>
            <person name="Lucas S."/>
            <person name="Tice H."/>
            <person name="Cheng J.F."/>
            <person name="Chertkov O."/>
            <person name="Bruce D."/>
            <person name="Goodwin L."/>
            <person name="Pitluck S."/>
            <person name="Rohde M."/>
            <person name="Goker M."/>
            <person name="Pati A."/>
            <person name="Ivanova N."/>
            <person name="Mavromatis K."/>
            <person name="Chen A."/>
            <person name="Palaniappan K."/>
            <person name="Hauser L."/>
            <person name="Chang Y.J."/>
            <person name="Jeffries C.C."/>
            <person name="Brettin T."/>
            <person name="Detter J.C."/>
            <person name="Han C."/>
            <person name="Chain P."/>
            <person name="Tindall B.J."/>
            <person name="Bristow J."/>
            <person name="Eisen J.A."/>
            <person name="Markowitz V."/>
            <person name="Hugenholtz P."/>
            <person name="Kyrpides N.C."/>
            <person name="Klenk H.P."/>
        </authorList>
    </citation>
    <scope>NUCLEOTIDE SEQUENCE [LARGE SCALE GENOMIC DNA]</scope>
    <source>
        <strain evidence="5">ATCC 29888 / DSM 43827 / JCM 3225 / NBRC 14064 / NCIMB 13271 / NRRL B-12336 / IMRU 3971 / 101</strain>
    </source>
</reference>
<dbReference type="PROSITE" id="PS50977">
    <property type="entry name" value="HTH_TETR_2"/>
    <property type="match status" value="1"/>
</dbReference>
<dbReference type="HOGENOM" id="CLU_092792_1_0_11"/>
<dbReference type="OrthoDB" id="6637160at2"/>
<dbReference type="PANTHER" id="PTHR30055:SF226">
    <property type="entry name" value="HTH-TYPE TRANSCRIPTIONAL REGULATOR PKSA"/>
    <property type="match status" value="1"/>
</dbReference>
<dbReference type="SUPFAM" id="SSF46689">
    <property type="entry name" value="Homeodomain-like"/>
    <property type="match status" value="1"/>
</dbReference>
<dbReference type="EMBL" id="CP001630">
    <property type="protein sequence ID" value="ACU37238.1"/>
    <property type="molecule type" value="Genomic_DNA"/>
</dbReference>
<evidence type="ECO:0000259" key="3">
    <source>
        <dbReference type="PROSITE" id="PS50977"/>
    </source>
</evidence>
<dbReference type="AlphaFoldDB" id="C6W9M1"/>
<dbReference type="InterPro" id="IPR009057">
    <property type="entry name" value="Homeodomain-like_sf"/>
</dbReference>
<accession>C6W9M1</accession>